<feature type="region of interest" description="Disordered" evidence="1">
    <location>
        <begin position="373"/>
        <end position="396"/>
    </location>
</feature>
<evidence type="ECO:0000313" key="3">
    <source>
        <dbReference type="Proteomes" id="UP000235388"/>
    </source>
</evidence>
<dbReference type="Proteomes" id="UP000235388">
    <property type="component" value="Unassembled WGS sequence"/>
</dbReference>
<evidence type="ECO:0000313" key="2">
    <source>
        <dbReference type="EMBL" id="PLW12724.1"/>
    </source>
</evidence>
<keyword evidence="3" id="KW-1185">Reference proteome</keyword>
<protein>
    <submittedName>
        <fullName evidence="2">Uncharacterized protein</fullName>
    </submittedName>
</protein>
<dbReference type="EMBL" id="PGCJ01000973">
    <property type="protein sequence ID" value="PLW12724.1"/>
    <property type="molecule type" value="Genomic_DNA"/>
</dbReference>
<name>A0A2N5SHN0_9BASI</name>
<accession>A0A2N5SHN0</accession>
<organism evidence="2 3">
    <name type="scientific">Puccinia coronata f. sp. avenae</name>
    <dbReference type="NCBI Taxonomy" id="200324"/>
    <lineage>
        <taxon>Eukaryota</taxon>
        <taxon>Fungi</taxon>
        <taxon>Dikarya</taxon>
        <taxon>Basidiomycota</taxon>
        <taxon>Pucciniomycotina</taxon>
        <taxon>Pucciniomycetes</taxon>
        <taxon>Pucciniales</taxon>
        <taxon>Pucciniaceae</taxon>
        <taxon>Puccinia</taxon>
    </lineage>
</organism>
<reference evidence="2 3" key="1">
    <citation type="submission" date="2017-11" db="EMBL/GenBank/DDBJ databases">
        <title>De novo assembly and phasing of dikaryotic genomes from two isolates of Puccinia coronata f. sp. avenae, the causal agent of oat crown rust.</title>
        <authorList>
            <person name="Miller M.E."/>
            <person name="Zhang Y."/>
            <person name="Omidvar V."/>
            <person name="Sperschneider J."/>
            <person name="Schwessinger B."/>
            <person name="Raley C."/>
            <person name="Palmer J.M."/>
            <person name="Garnica D."/>
            <person name="Upadhyaya N."/>
            <person name="Rathjen J."/>
            <person name="Taylor J.M."/>
            <person name="Park R.F."/>
            <person name="Dodds P.N."/>
            <person name="Hirsch C.D."/>
            <person name="Kianian S.F."/>
            <person name="Figueroa M."/>
        </authorList>
    </citation>
    <scope>NUCLEOTIDE SEQUENCE [LARGE SCALE GENOMIC DNA]</scope>
    <source>
        <strain evidence="2">12NC29</strain>
    </source>
</reference>
<proteinExistence type="predicted"/>
<evidence type="ECO:0000256" key="1">
    <source>
        <dbReference type="SAM" id="MobiDB-lite"/>
    </source>
</evidence>
<dbReference type="AlphaFoldDB" id="A0A2N5SHN0"/>
<comment type="caution">
    <text evidence="2">The sequence shown here is derived from an EMBL/GenBank/DDBJ whole genome shotgun (WGS) entry which is preliminary data.</text>
</comment>
<gene>
    <name evidence="2" type="ORF">PCANC_18153</name>
</gene>
<sequence>MRLSHYLSSSVSLWITHFTLYANGTSIWFPYEVGGPFLSRLESFRSVPLPVEHSPPRVPESPRCFRSLFKPPSTVESDSTEPPVVINQDKQAFEYFKTAYSNLEASYPHRKFILQQSIAYLVRKESISLEHLELWCRELLNIAENHPTGDEMSIIMHGFHTLILKHFGKTDVTRKLGSFMPMSPLRFLPSQEVVGDFQALDREIIAPGTGLSKALLSWSNLHAQLLYEPWLKILIQAMSEQDFKKVYQFLPHVTSSELLLDSRGHKESPRNPARPHWWSGTWPHSNHSAAALAADATPTGQEAFTVNPGPPMLFEASSRQAWLHLLVLPAPYILLGVPRGRLAKPRRVLSVHSLAPDSDTILLTSSPRLTPLPLRTRSHAPVTPSPCPPRWTSIIGEPRSPRPTGNLLSSCMPHPLASRPCLSRESVNSSSKLLSSNLPMGAWSVGLASLSVVPTLPLF</sequence>